<dbReference type="AlphaFoldDB" id="A0A6J4HET2"/>
<sequence>MTRKRIALLVGVALAPLLAGAIMALVDVWRNASFFVTTRDAHVAARIVNAQAPAAGQVGQYLVRVGDVVEEGAVVAWMSGPARVRLNVRAPLAGTVLNLPTDEGAAIGAGQPVVTIGDLDHLWIVANVEEARARLLRRGQQAEVRIEAAGMTLAGTVEEITPATQSALAGAGGQAQRQAAAGTNRNTSAATTRPAQTVAVRISLELPEPGGTAGATAAGQDPAQPLYPGMTAEVKIGVR</sequence>
<dbReference type="PANTHER" id="PTHR30386">
    <property type="entry name" value="MEMBRANE FUSION SUBUNIT OF EMRAB-TOLC MULTIDRUG EFFLUX PUMP"/>
    <property type="match status" value="1"/>
</dbReference>
<dbReference type="Gene3D" id="2.40.50.100">
    <property type="match status" value="1"/>
</dbReference>
<dbReference type="Pfam" id="PF00364">
    <property type="entry name" value="Biotin_lipoyl"/>
    <property type="match status" value="1"/>
</dbReference>
<feature type="region of interest" description="Disordered" evidence="6">
    <location>
        <begin position="169"/>
        <end position="194"/>
    </location>
</feature>
<protein>
    <submittedName>
        <fullName evidence="9">Uncharacterized protein</fullName>
    </submittedName>
</protein>
<evidence type="ECO:0000313" key="9">
    <source>
        <dbReference type="EMBL" id="CAA9222438.1"/>
    </source>
</evidence>
<dbReference type="InterPro" id="IPR011053">
    <property type="entry name" value="Single_hybrid_motif"/>
</dbReference>
<dbReference type="PANTHER" id="PTHR30386:SF26">
    <property type="entry name" value="TRANSPORT PROTEIN COMB"/>
    <property type="match status" value="1"/>
</dbReference>
<comment type="similarity">
    <text evidence="2">Belongs to the membrane fusion protein (MFP) (TC 8.A.1) family.</text>
</comment>
<evidence type="ECO:0000259" key="7">
    <source>
        <dbReference type="Pfam" id="PF00364"/>
    </source>
</evidence>
<dbReference type="Gene3D" id="2.40.30.170">
    <property type="match status" value="1"/>
</dbReference>
<feature type="domain" description="Lipoyl-binding" evidence="7">
    <location>
        <begin position="51"/>
        <end position="116"/>
    </location>
</feature>
<dbReference type="Pfam" id="PF25954">
    <property type="entry name" value="Beta-barrel_RND_2"/>
    <property type="match status" value="1"/>
</dbReference>
<dbReference type="EMBL" id="CADCTC010000035">
    <property type="protein sequence ID" value="CAA9222438.1"/>
    <property type="molecule type" value="Genomic_DNA"/>
</dbReference>
<accession>A0A6J4HET2</accession>
<reference evidence="9" key="1">
    <citation type="submission" date="2020-02" db="EMBL/GenBank/DDBJ databases">
        <authorList>
            <person name="Meier V. D."/>
        </authorList>
    </citation>
    <scope>NUCLEOTIDE SEQUENCE</scope>
    <source>
        <strain evidence="9">AVDCRST_MAG77</strain>
    </source>
</reference>
<feature type="compositionally biased region" description="Polar residues" evidence="6">
    <location>
        <begin position="183"/>
        <end position="194"/>
    </location>
</feature>
<dbReference type="SUPFAM" id="SSF51230">
    <property type="entry name" value="Single hybrid motif"/>
    <property type="match status" value="1"/>
</dbReference>
<keyword evidence="3" id="KW-0812">Transmembrane</keyword>
<gene>
    <name evidence="9" type="ORF">AVDCRST_MAG77-752</name>
</gene>
<keyword evidence="5" id="KW-0472">Membrane</keyword>
<comment type="subcellular location">
    <subcellularLocation>
        <location evidence="1">Membrane</location>
        <topology evidence="1">Single-pass membrane protein</topology>
    </subcellularLocation>
</comment>
<name>A0A6J4HET2_9CHLR</name>
<evidence type="ECO:0000256" key="4">
    <source>
        <dbReference type="ARBA" id="ARBA00022989"/>
    </source>
</evidence>
<evidence type="ECO:0000256" key="2">
    <source>
        <dbReference type="ARBA" id="ARBA00009477"/>
    </source>
</evidence>
<evidence type="ECO:0000259" key="8">
    <source>
        <dbReference type="Pfam" id="PF25954"/>
    </source>
</evidence>
<dbReference type="GO" id="GO:0016020">
    <property type="term" value="C:membrane"/>
    <property type="evidence" value="ECO:0007669"/>
    <property type="project" value="UniProtKB-SubCell"/>
</dbReference>
<evidence type="ECO:0000256" key="6">
    <source>
        <dbReference type="SAM" id="MobiDB-lite"/>
    </source>
</evidence>
<evidence type="ECO:0000256" key="3">
    <source>
        <dbReference type="ARBA" id="ARBA00022692"/>
    </source>
</evidence>
<dbReference type="InterPro" id="IPR058792">
    <property type="entry name" value="Beta-barrel_RND_2"/>
</dbReference>
<feature type="domain" description="CusB-like beta-barrel" evidence="8">
    <location>
        <begin position="122"/>
        <end position="166"/>
    </location>
</feature>
<keyword evidence="4" id="KW-1133">Transmembrane helix</keyword>
<dbReference type="InterPro" id="IPR050739">
    <property type="entry name" value="MFP"/>
</dbReference>
<organism evidence="9">
    <name type="scientific">uncultured Chloroflexota bacterium</name>
    <dbReference type="NCBI Taxonomy" id="166587"/>
    <lineage>
        <taxon>Bacteria</taxon>
        <taxon>Bacillati</taxon>
        <taxon>Chloroflexota</taxon>
        <taxon>environmental samples</taxon>
    </lineage>
</organism>
<dbReference type="InterPro" id="IPR000089">
    <property type="entry name" value="Biotin_lipoyl"/>
</dbReference>
<feature type="region of interest" description="Disordered" evidence="6">
    <location>
        <begin position="207"/>
        <end position="226"/>
    </location>
</feature>
<proteinExistence type="inferred from homology"/>
<evidence type="ECO:0000256" key="1">
    <source>
        <dbReference type="ARBA" id="ARBA00004167"/>
    </source>
</evidence>
<evidence type="ECO:0000256" key="5">
    <source>
        <dbReference type="ARBA" id="ARBA00023136"/>
    </source>
</evidence>
<feature type="compositionally biased region" description="Low complexity" evidence="6">
    <location>
        <begin position="169"/>
        <end position="182"/>
    </location>
</feature>